<dbReference type="EMBL" id="ML143620">
    <property type="protein sequence ID" value="TBU21350.1"/>
    <property type="molecule type" value="Genomic_DNA"/>
</dbReference>
<protein>
    <submittedName>
        <fullName evidence="2">Uncharacterized protein</fullName>
    </submittedName>
</protein>
<evidence type="ECO:0000256" key="1">
    <source>
        <dbReference type="SAM" id="MobiDB-lite"/>
    </source>
</evidence>
<name>A0A4Q9M3D7_9APHY</name>
<feature type="region of interest" description="Disordered" evidence="1">
    <location>
        <begin position="1"/>
        <end position="35"/>
    </location>
</feature>
<gene>
    <name evidence="2" type="ORF">BD311DRAFT_244298</name>
</gene>
<feature type="region of interest" description="Disordered" evidence="1">
    <location>
        <begin position="69"/>
        <end position="111"/>
    </location>
</feature>
<organism evidence="2">
    <name type="scientific">Dichomitus squalens</name>
    <dbReference type="NCBI Taxonomy" id="114155"/>
    <lineage>
        <taxon>Eukaryota</taxon>
        <taxon>Fungi</taxon>
        <taxon>Dikarya</taxon>
        <taxon>Basidiomycota</taxon>
        <taxon>Agaricomycotina</taxon>
        <taxon>Agaricomycetes</taxon>
        <taxon>Polyporales</taxon>
        <taxon>Polyporaceae</taxon>
        <taxon>Dichomitus</taxon>
    </lineage>
</organism>
<evidence type="ECO:0000313" key="2">
    <source>
        <dbReference type="EMBL" id="TBU21350.1"/>
    </source>
</evidence>
<dbReference type="AlphaFoldDB" id="A0A4Q9M3D7"/>
<feature type="compositionally biased region" description="Basic residues" evidence="1">
    <location>
        <begin position="77"/>
        <end position="97"/>
    </location>
</feature>
<dbReference type="Proteomes" id="UP000292957">
    <property type="component" value="Unassembled WGS sequence"/>
</dbReference>
<proteinExistence type="predicted"/>
<sequence length="136" mass="15163">MTTKRRLAGKAMSCRTSRNLSRAPSLGPAFEHKHGSPITLSAIPYDETEQESATPARSPLISDASVALARAGAPQRHPGRVRRRRTTLPSRRLHKPLGRMPARSPALRDTRPPLQCPPLRTFVEFHILFLSLCHCR</sequence>
<reference evidence="2" key="1">
    <citation type="submission" date="2019-01" db="EMBL/GenBank/DDBJ databases">
        <title>Draft genome sequences of three monokaryotic isolates of the white-rot basidiomycete fungus Dichomitus squalens.</title>
        <authorList>
            <consortium name="DOE Joint Genome Institute"/>
            <person name="Lopez S.C."/>
            <person name="Andreopoulos B."/>
            <person name="Pangilinan J."/>
            <person name="Lipzen A."/>
            <person name="Riley R."/>
            <person name="Ahrendt S."/>
            <person name="Ng V."/>
            <person name="Barry K."/>
            <person name="Daum C."/>
            <person name="Grigoriev I.V."/>
            <person name="Hilden K.S."/>
            <person name="Makela M.R."/>
            <person name="de Vries R.P."/>
        </authorList>
    </citation>
    <scope>NUCLEOTIDE SEQUENCE [LARGE SCALE GENOMIC DNA]</scope>
    <source>
        <strain evidence="2">OM18370.1</strain>
    </source>
</reference>
<accession>A0A4Q9M3D7</accession>